<feature type="transmembrane region" description="Helical" evidence="4">
    <location>
        <begin position="51"/>
        <end position="71"/>
    </location>
</feature>
<comment type="caution">
    <text evidence="6">The sequence shown here is derived from an EMBL/GenBank/DDBJ whole genome shotgun (WGS) entry which is preliminary data.</text>
</comment>
<evidence type="ECO:0000313" key="6">
    <source>
        <dbReference type="EMBL" id="MBB6174540.1"/>
    </source>
</evidence>
<sequence length="397" mass="43296">MGAAAAGHEDDGLCATVGMAPRFARTIIVVVFGGFFLIAQIHVLMRTLNPLLIAVSCMLMGALLLIQLWYFPSRPRAPERRRGVYLVLGLQVCLVYPPLLVFGQAWVGMPGFLAGSALLVLPQKAAWAAYAAIVASMAVAQAHFSGDYVDIAYTTVSTLITGLIVYGLSRLQELVRQLHDAQRQLAETAVTRERLRFARDLHDLLGYSLSSITLRTELAHKLVLRQPQRARDELEETLRTSRQALADVRTVAHGYRELSLDQECRSVRSVLVAAEVELRMRTDYGDLPARVSTVAATVLREGVTNLLRHSKAENCEITVVEEDGEVAVEIVNDGIDGTLRQSGPRSGSGLHNLSERVQALGGLLTAGADGEGRFRLGVRLPLRQEEHIAPPEHSAAA</sequence>
<feature type="transmembrane region" description="Helical" evidence="4">
    <location>
        <begin position="27"/>
        <end position="45"/>
    </location>
</feature>
<evidence type="ECO:0000256" key="4">
    <source>
        <dbReference type="SAM" id="Phobius"/>
    </source>
</evidence>
<dbReference type="GO" id="GO:0046983">
    <property type="term" value="F:protein dimerization activity"/>
    <property type="evidence" value="ECO:0007669"/>
    <property type="project" value="InterPro"/>
</dbReference>
<keyword evidence="4" id="KW-0472">Membrane</keyword>
<dbReference type="GO" id="GO:0000155">
    <property type="term" value="F:phosphorelay sensor kinase activity"/>
    <property type="evidence" value="ECO:0007669"/>
    <property type="project" value="InterPro"/>
</dbReference>
<dbReference type="CDD" id="cd16917">
    <property type="entry name" value="HATPase_UhpB-NarQ-NarX-like"/>
    <property type="match status" value="1"/>
</dbReference>
<feature type="transmembrane region" description="Helical" evidence="4">
    <location>
        <begin position="127"/>
        <end position="144"/>
    </location>
</feature>
<reference evidence="6 7" key="1">
    <citation type="submission" date="2020-08" db="EMBL/GenBank/DDBJ databases">
        <title>Sequencing the genomes of 1000 actinobacteria strains.</title>
        <authorList>
            <person name="Klenk H.-P."/>
        </authorList>
    </citation>
    <scope>NUCLEOTIDE SEQUENCE [LARGE SCALE GENOMIC DNA]</scope>
    <source>
        <strain evidence="6 7">DSM 46659</strain>
    </source>
</reference>
<name>A0A7W9YM54_9ACTN</name>
<dbReference type="EC" id="2.7.13.3" evidence="6"/>
<gene>
    <name evidence="6" type="ORF">HNR23_004600</name>
</gene>
<keyword evidence="3" id="KW-0902">Two-component regulatory system</keyword>
<evidence type="ECO:0000256" key="3">
    <source>
        <dbReference type="ARBA" id="ARBA00023012"/>
    </source>
</evidence>
<organism evidence="6 7">
    <name type="scientific">Nocardiopsis mwathae</name>
    <dbReference type="NCBI Taxonomy" id="1472723"/>
    <lineage>
        <taxon>Bacteria</taxon>
        <taxon>Bacillati</taxon>
        <taxon>Actinomycetota</taxon>
        <taxon>Actinomycetes</taxon>
        <taxon>Streptosporangiales</taxon>
        <taxon>Nocardiopsidaceae</taxon>
        <taxon>Nocardiopsis</taxon>
    </lineage>
</organism>
<accession>A0A7W9YM54</accession>
<feature type="transmembrane region" description="Helical" evidence="4">
    <location>
        <begin position="83"/>
        <end position="107"/>
    </location>
</feature>
<dbReference type="Gene3D" id="1.20.5.1930">
    <property type="match status" value="1"/>
</dbReference>
<dbReference type="GO" id="GO:0016020">
    <property type="term" value="C:membrane"/>
    <property type="evidence" value="ECO:0007669"/>
    <property type="project" value="InterPro"/>
</dbReference>
<dbReference type="PANTHER" id="PTHR24421:SF63">
    <property type="entry name" value="SENSOR HISTIDINE KINASE DESK"/>
    <property type="match status" value="1"/>
</dbReference>
<dbReference type="PANTHER" id="PTHR24421">
    <property type="entry name" value="NITRATE/NITRITE SENSOR PROTEIN NARX-RELATED"/>
    <property type="match status" value="1"/>
</dbReference>
<dbReference type="InterPro" id="IPR011712">
    <property type="entry name" value="Sig_transdc_His_kin_sub3_dim/P"/>
</dbReference>
<protein>
    <submittedName>
        <fullName evidence="6">Two-component system sensor histidine kinase DesK</fullName>
        <ecNumber evidence="6">2.7.13.3</ecNumber>
    </submittedName>
</protein>
<dbReference type="EMBL" id="JACHDS010000001">
    <property type="protein sequence ID" value="MBB6174540.1"/>
    <property type="molecule type" value="Genomic_DNA"/>
</dbReference>
<dbReference type="AlphaFoldDB" id="A0A7W9YM54"/>
<keyword evidence="4" id="KW-0812">Transmembrane</keyword>
<dbReference type="Gene3D" id="3.30.565.10">
    <property type="entry name" value="Histidine kinase-like ATPase, C-terminal domain"/>
    <property type="match status" value="1"/>
</dbReference>
<keyword evidence="1 6" id="KW-0808">Transferase</keyword>
<dbReference type="InterPro" id="IPR036890">
    <property type="entry name" value="HATPase_C_sf"/>
</dbReference>
<feature type="transmembrane region" description="Helical" evidence="4">
    <location>
        <begin position="151"/>
        <end position="169"/>
    </location>
</feature>
<dbReference type="SUPFAM" id="SSF55874">
    <property type="entry name" value="ATPase domain of HSP90 chaperone/DNA topoisomerase II/histidine kinase"/>
    <property type="match status" value="1"/>
</dbReference>
<evidence type="ECO:0000256" key="2">
    <source>
        <dbReference type="ARBA" id="ARBA00022777"/>
    </source>
</evidence>
<dbReference type="RefSeq" id="WP_184078628.1">
    <property type="nucleotide sequence ID" value="NZ_JACHDS010000001.1"/>
</dbReference>
<keyword evidence="2 6" id="KW-0418">Kinase</keyword>
<dbReference type="Proteomes" id="UP000546642">
    <property type="component" value="Unassembled WGS sequence"/>
</dbReference>
<feature type="domain" description="Signal transduction histidine kinase subgroup 3 dimerisation and phosphoacceptor" evidence="5">
    <location>
        <begin position="193"/>
        <end position="258"/>
    </location>
</feature>
<proteinExistence type="predicted"/>
<dbReference type="Pfam" id="PF07730">
    <property type="entry name" value="HisKA_3"/>
    <property type="match status" value="1"/>
</dbReference>
<dbReference type="InterPro" id="IPR050482">
    <property type="entry name" value="Sensor_HK_TwoCompSys"/>
</dbReference>
<evidence type="ECO:0000259" key="5">
    <source>
        <dbReference type="Pfam" id="PF07730"/>
    </source>
</evidence>
<keyword evidence="4" id="KW-1133">Transmembrane helix</keyword>
<evidence type="ECO:0000256" key="1">
    <source>
        <dbReference type="ARBA" id="ARBA00022679"/>
    </source>
</evidence>
<evidence type="ECO:0000313" key="7">
    <source>
        <dbReference type="Proteomes" id="UP000546642"/>
    </source>
</evidence>
<keyword evidence="7" id="KW-1185">Reference proteome</keyword>